<dbReference type="AlphaFoldDB" id="A0A9P8RI50"/>
<keyword evidence="1" id="KW-0812">Transmembrane</keyword>
<dbReference type="RefSeq" id="XP_045951080.1">
    <property type="nucleotide sequence ID" value="XM_046096973.1"/>
</dbReference>
<name>A0A9P8RI50_9PEZI</name>
<dbReference type="PANTHER" id="PTHR35179">
    <property type="entry name" value="PROTEIN CBG02620"/>
    <property type="match status" value="1"/>
</dbReference>
<evidence type="ECO:0000256" key="1">
    <source>
        <dbReference type="SAM" id="Phobius"/>
    </source>
</evidence>
<feature type="transmembrane region" description="Helical" evidence="1">
    <location>
        <begin position="153"/>
        <end position="171"/>
    </location>
</feature>
<keyword evidence="1" id="KW-1133">Transmembrane helix</keyword>
<dbReference type="Proteomes" id="UP000758603">
    <property type="component" value="Unassembled WGS sequence"/>
</dbReference>
<feature type="transmembrane region" description="Helical" evidence="1">
    <location>
        <begin position="42"/>
        <end position="65"/>
    </location>
</feature>
<accession>A0A9P8RI50</accession>
<feature type="non-terminal residue" evidence="2">
    <location>
        <position position="1"/>
    </location>
</feature>
<protein>
    <submittedName>
        <fullName evidence="2">Uncharacterized protein</fullName>
    </submittedName>
</protein>
<dbReference type="GeneID" id="70125865"/>
<reference evidence="2" key="1">
    <citation type="journal article" date="2021" name="Nat. Commun.">
        <title>Genetic determinants of endophytism in the Arabidopsis root mycobiome.</title>
        <authorList>
            <person name="Mesny F."/>
            <person name="Miyauchi S."/>
            <person name="Thiergart T."/>
            <person name="Pickel B."/>
            <person name="Atanasova L."/>
            <person name="Karlsson M."/>
            <person name="Huettel B."/>
            <person name="Barry K.W."/>
            <person name="Haridas S."/>
            <person name="Chen C."/>
            <person name="Bauer D."/>
            <person name="Andreopoulos W."/>
            <person name="Pangilinan J."/>
            <person name="LaButti K."/>
            <person name="Riley R."/>
            <person name="Lipzen A."/>
            <person name="Clum A."/>
            <person name="Drula E."/>
            <person name="Henrissat B."/>
            <person name="Kohler A."/>
            <person name="Grigoriev I.V."/>
            <person name="Martin F.M."/>
            <person name="Hacquard S."/>
        </authorList>
    </citation>
    <scope>NUCLEOTIDE SEQUENCE</scope>
    <source>
        <strain evidence="2">MPI-SDFR-AT-0073</strain>
    </source>
</reference>
<feature type="transmembrane region" description="Helical" evidence="1">
    <location>
        <begin position="112"/>
        <end position="133"/>
    </location>
</feature>
<organism evidence="2 3">
    <name type="scientific">Truncatella angustata</name>
    <dbReference type="NCBI Taxonomy" id="152316"/>
    <lineage>
        <taxon>Eukaryota</taxon>
        <taxon>Fungi</taxon>
        <taxon>Dikarya</taxon>
        <taxon>Ascomycota</taxon>
        <taxon>Pezizomycotina</taxon>
        <taxon>Sordariomycetes</taxon>
        <taxon>Xylariomycetidae</taxon>
        <taxon>Amphisphaeriales</taxon>
        <taxon>Sporocadaceae</taxon>
        <taxon>Truncatella</taxon>
    </lineage>
</organism>
<evidence type="ECO:0000313" key="3">
    <source>
        <dbReference type="Proteomes" id="UP000758603"/>
    </source>
</evidence>
<proteinExistence type="predicted"/>
<feature type="transmembrane region" description="Helical" evidence="1">
    <location>
        <begin position="77"/>
        <end position="100"/>
    </location>
</feature>
<evidence type="ECO:0000313" key="2">
    <source>
        <dbReference type="EMBL" id="KAH6640006.1"/>
    </source>
</evidence>
<dbReference type="EMBL" id="JAGPXC010000014">
    <property type="protein sequence ID" value="KAH6640006.1"/>
    <property type="molecule type" value="Genomic_DNA"/>
</dbReference>
<gene>
    <name evidence="2" type="ORF">BKA67DRAFT_490901</name>
</gene>
<feature type="transmembrane region" description="Helical" evidence="1">
    <location>
        <begin position="12"/>
        <end position="30"/>
    </location>
</feature>
<comment type="caution">
    <text evidence="2">The sequence shown here is derived from an EMBL/GenBank/DDBJ whole genome shotgun (WGS) entry which is preliminary data.</text>
</comment>
<keyword evidence="3" id="KW-1185">Reference proteome</keyword>
<keyword evidence="1" id="KW-0472">Membrane</keyword>
<dbReference type="PANTHER" id="PTHR35179:SF1">
    <property type="entry name" value="INTEGRAL MEMBRANE PROTEIN"/>
    <property type="match status" value="1"/>
</dbReference>
<dbReference type="OrthoDB" id="3205825at2759"/>
<feature type="transmembrane region" description="Helical" evidence="1">
    <location>
        <begin position="192"/>
        <end position="213"/>
    </location>
</feature>
<sequence length="246" mass="28113">MSATRQDYQVASLAAGFTIGFGFLTVWEAMKQTARNKDPIRSPYIYMIWGEIIANLVLGILAFLYLEETIGSSVPTFFFILLCWVFEIQLLMQIIINRIAVISESERTVKKIRWGTVAVISTINLAVFCIFIPAHLADPPKGFVAINAYWDKISKVLICIVDAALNVYFLRTVRQRLVKYHGLQKYAPLVSFNSKLMFVSILMDLMLIGLMFLPNQVVFIQFHPVTYMVKLNIEMTMANLIRQLAR</sequence>